<comment type="caution">
    <text evidence="1">The sequence shown here is derived from an EMBL/GenBank/DDBJ whole genome shotgun (WGS) entry which is preliminary data.</text>
</comment>
<accession>A0A8H7XPL7</accession>
<organism evidence="1">
    <name type="scientific">Psilocybe cubensis</name>
    <name type="common">Psychedelic mushroom</name>
    <name type="synonym">Stropharia cubensis</name>
    <dbReference type="NCBI Taxonomy" id="181762"/>
    <lineage>
        <taxon>Eukaryota</taxon>
        <taxon>Fungi</taxon>
        <taxon>Dikarya</taxon>
        <taxon>Basidiomycota</taxon>
        <taxon>Agaricomycotina</taxon>
        <taxon>Agaricomycetes</taxon>
        <taxon>Agaricomycetidae</taxon>
        <taxon>Agaricales</taxon>
        <taxon>Agaricineae</taxon>
        <taxon>Strophariaceae</taxon>
        <taxon>Psilocybe</taxon>
    </lineage>
</organism>
<evidence type="ECO:0000313" key="1">
    <source>
        <dbReference type="EMBL" id="KAG5165101.1"/>
    </source>
</evidence>
<name>A0A8H7XPL7_PSICU</name>
<dbReference type="AlphaFoldDB" id="A0A8H7XPL7"/>
<proteinExistence type="predicted"/>
<dbReference type="EMBL" id="JAFIQS010000010">
    <property type="protein sequence ID" value="KAG5165101.1"/>
    <property type="molecule type" value="Genomic_DNA"/>
</dbReference>
<protein>
    <submittedName>
        <fullName evidence="1">Uncharacterized protein</fullName>
    </submittedName>
</protein>
<sequence>MSFYENHICGNPECPRDHCRRMPYIKAYIYASQTPDLPLMWHFRTNSIQHLPSYIQDSHICHMTRVPEMELLRAIRVSEDEHRWIYFDPSIPFTHHDLQDELIILKCVDIEDTKCFGLAQFVSKLDIML</sequence>
<reference evidence="1" key="1">
    <citation type="submission" date="2021-02" db="EMBL/GenBank/DDBJ databases">
        <title>Psilocybe cubensis genome.</title>
        <authorList>
            <person name="Mckernan K.J."/>
            <person name="Crawford S."/>
            <person name="Trippe A."/>
            <person name="Kane L.T."/>
            <person name="Mclaughlin S."/>
        </authorList>
    </citation>
    <scope>NUCLEOTIDE SEQUENCE [LARGE SCALE GENOMIC DNA]</scope>
    <source>
        <strain evidence="1">MGC-MH-2018</strain>
    </source>
</reference>
<gene>
    <name evidence="1" type="ORF">JR316_009797</name>
</gene>